<proteinExistence type="predicted"/>
<evidence type="ECO:0000313" key="1">
    <source>
        <dbReference type="EMBL" id="MBD2603866.1"/>
    </source>
</evidence>
<keyword evidence="2" id="KW-1185">Reference proteome</keyword>
<reference evidence="1 2" key="1">
    <citation type="journal article" date="2020" name="ISME J.">
        <title>Comparative genomics reveals insights into cyanobacterial evolution and habitat adaptation.</title>
        <authorList>
            <person name="Chen M.Y."/>
            <person name="Teng W.K."/>
            <person name="Zhao L."/>
            <person name="Hu C.X."/>
            <person name="Zhou Y.K."/>
            <person name="Han B.P."/>
            <person name="Song L.R."/>
            <person name="Shu W.S."/>
        </authorList>
    </citation>
    <scope>NUCLEOTIDE SEQUENCE [LARGE SCALE GENOMIC DNA]</scope>
    <source>
        <strain evidence="1 2">FACHB-248</strain>
    </source>
</reference>
<gene>
    <name evidence="1" type="ORF">H6G81_04785</name>
</gene>
<dbReference type="RefSeq" id="WP_029630489.1">
    <property type="nucleotide sequence ID" value="NZ_JACJTA010000006.1"/>
</dbReference>
<comment type="caution">
    <text evidence="1">The sequence shown here is derived from an EMBL/GenBank/DDBJ whole genome shotgun (WGS) entry which is preliminary data.</text>
</comment>
<name>A0ABR8GKG1_9CYAN</name>
<sequence>MAVYLDERAYSLTEYESQIAHNIARILAEEQISLNRESRSNSDGIKTELEKVITYLYTKIRQAEGKSKNNVLSILFNYLEHLVKYGKQIGHTGNVPKYYDSILYACEQYFDIKQNDAARVLTILGWSARLIRFYKQKIENGEVLPAIAPVVKSPPEPKSQTITNQSQKFEIDQILDATVVKVTSNKVSYQIGDILIPNEKEPKHAKNLQEKQTVKVKVTAIKEDGSIKHVKYCGS</sequence>
<evidence type="ECO:0000313" key="2">
    <source>
        <dbReference type="Proteomes" id="UP000660380"/>
    </source>
</evidence>
<organism evidence="1 2">
    <name type="scientific">Scytonema hofmannii FACHB-248</name>
    <dbReference type="NCBI Taxonomy" id="1842502"/>
    <lineage>
        <taxon>Bacteria</taxon>
        <taxon>Bacillati</taxon>
        <taxon>Cyanobacteriota</taxon>
        <taxon>Cyanophyceae</taxon>
        <taxon>Nostocales</taxon>
        <taxon>Scytonemataceae</taxon>
        <taxon>Scytonema</taxon>
    </lineage>
</organism>
<dbReference type="Proteomes" id="UP000660380">
    <property type="component" value="Unassembled WGS sequence"/>
</dbReference>
<accession>A0ABR8GKG1</accession>
<protein>
    <submittedName>
        <fullName evidence="1">Uncharacterized protein</fullName>
    </submittedName>
</protein>
<dbReference type="EMBL" id="JACJTA010000006">
    <property type="protein sequence ID" value="MBD2603866.1"/>
    <property type="molecule type" value="Genomic_DNA"/>
</dbReference>